<name>A0A839G8I4_9BACT</name>
<evidence type="ECO:0000256" key="1">
    <source>
        <dbReference type="PROSITE-ProRule" id="PRU01379"/>
    </source>
</evidence>
<protein>
    <recommendedName>
        <fullName evidence="3">Peptidase M14 domain-containing protein</fullName>
    </recommendedName>
</protein>
<dbReference type="GO" id="GO:0006508">
    <property type="term" value="P:proteolysis"/>
    <property type="evidence" value="ECO:0007669"/>
    <property type="project" value="InterPro"/>
</dbReference>
<sequence length="855" mass="95364">MKKLLILIHLVCVGFCLPAFAQPTLSYYLPAHLSYDQKIPTPKQVLGYEVGEWHVTHDQLLNYLRVVDFVSDRLTLTEYGRTHENRPLVLLTITSKENHQNLDQIKAQHQQLTDPAVSGKLSLKDMPAVVWMGYSVHGNEPSGTNASLLAVYHLAAAQGPEIDNLLRQTVILVDPSINPDGLQRFSTWVNANRGKNLVTDPNHREFSETWPGGRTNHYWFDLNRDWLPLQHPESRGRLAKFHEWKPNLLTDHHEMGTNSTFFFQPGVPSRNHPLTPLSNFKLTQKIGTYHARALDKIGSLYYTEQDYDDFYYGKGSTYPDVNGAIGILFEQASSRGHAQESVNGVLTFPFTIRNQFTTTLSSLEAAVNLREELLEHQRTFYQQAVKEAARDKVKGYIFSAEQDPMRAYHLAEIMQQHQIRLHRPKQNITLGKATYTPENAFIVPLEQPQYKLILAMFEKRTTFQDSLFYDISAWTFPLAFDLAYAPLNNTQAFGPRVEKVVRPTGKLEGGSPAYAYAFEWTGYYAPRALYKLQRQGIQTRVATSPFTSPEGKEFGYGTILISAAGQPLSPEALHTRLQAVAQEDGITLHSLGSGLSGKGIKLGSPNMLGLSTPKVAMVVGDGVGYLDAGEIWHLLDDRFGMPLTLLNQDRFNRASLNRYTTLILPDGSFNDLTTASRDKLRAWVQAGGTLLATGNAVKWLADNKIGDFTFRSGTGNGDTRGSQLAYADLQNTQGAQEIGGAIFETRLDLTHPLGYGYTQPLLSIFRNSSLSLERVANPFANPLMYTAEPLQAGYISKQNYARIKNSAAIGVSAVGNGRVIGIIDNPNFRAFWYGTNKLFLNSIFFGSIISGASAR</sequence>
<dbReference type="PROSITE" id="PS52035">
    <property type="entry name" value="PEPTIDASE_M14"/>
    <property type="match status" value="1"/>
</dbReference>
<dbReference type="InterPro" id="IPR029062">
    <property type="entry name" value="Class_I_gatase-like"/>
</dbReference>
<dbReference type="CDD" id="cd03143">
    <property type="entry name" value="A4_beta-galactosidase_middle_domain"/>
    <property type="match status" value="1"/>
</dbReference>
<dbReference type="CDD" id="cd06238">
    <property type="entry name" value="M14-like"/>
    <property type="match status" value="1"/>
</dbReference>
<dbReference type="EMBL" id="JACJIQ010000001">
    <property type="protein sequence ID" value="MBA9075754.1"/>
    <property type="molecule type" value="Genomic_DNA"/>
</dbReference>
<gene>
    <name evidence="4" type="ORF">FHS90_000451</name>
</gene>
<dbReference type="Proteomes" id="UP000563094">
    <property type="component" value="Unassembled WGS sequence"/>
</dbReference>
<feature type="chain" id="PRO_5033010793" description="Peptidase M14 domain-containing protein" evidence="2">
    <location>
        <begin position="22"/>
        <end position="855"/>
    </location>
</feature>
<dbReference type="Pfam" id="PF00246">
    <property type="entry name" value="Peptidase_M14"/>
    <property type="match status" value="1"/>
</dbReference>
<dbReference type="RefSeq" id="WP_182511411.1">
    <property type="nucleotide sequence ID" value="NZ_JACJIQ010000001.1"/>
</dbReference>
<feature type="domain" description="Peptidase M14" evidence="3">
    <location>
        <begin position="53"/>
        <end position="384"/>
    </location>
</feature>
<comment type="similarity">
    <text evidence="1">Belongs to the peptidase M14 family.</text>
</comment>
<comment type="caution">
    <text evidence="4">The sequence shown here is derived from an EMBL/GenBank/DDBJ whole genome shotgun (WGS) entry which is preliminary data.</text>
</comment>
<dbReference type="GO" id="GO:0008270">
    <property type="term" value="F:zinc ion binding"/>
    <property type="evidence" value="ECO:0007669"/>
    <property type="project" value="InterPro"/>
</dbReference>
<proteinExistence type="inferred from homology"/>
<dbReference type="GO" id="GO:0004181">
    <property type="term" value="F:metallocarboxypeptidase activity"/>
    <property type="evidence" value="ECO:0007669"/>
    <property type="project" value="InterPro"/>
</dbReference>
<dbReference type="AlphaFoldDB" id="A0A839G8I4"/>
<dbReference type="Gene3D" id="3.40.630.10">
    <property type="entry name" value="Zn peptidases"/>
    <property type="match status" value="1"/>
</dbReference>
<organism evidence="4 5">
    <name type="scientific">Rufibacter quisquiliarum</name>
    <dbReference type="NCBI Taxonomy" id="1549639"/>
    <lineage>
        <taxon>Bacteria</taxon>
        <taxon>Pseudomonadati</taxon>
        <taxon>Bacteroidota</taxon>
        <taxon>Cytophagia</taxon>
        <taxon>Cytophagales</taxon>
        <taxon>Hymenobacteraceae</taxon>
        <taxon>Rufibacter</taxon>
    </lineage>
</organism>
<evidence type="ECO:0000256" key="2">
    <source>
        <dbReference type="SAM" id="SignalP"/>
    </source>
</evidence>
<dbReference type="Gene3D" id="3.40.50.880">
    <property type="match status" value="1"/>
</dbReference>
<evidence type="ECO:0000313" key="4">
    <source>
        <dbReference type="EMBL" id="MBA9075754.1"/>
    </source>
</evidence>
<dbReference type="SUPFAM" id="SSF53187">
    <property type="entry name" value="Zn-dependent exopeptidases"/>
    <property type="match status" value="1"/>
</dbReference>
<evidence type="ECO:0000313" key="5">
    <source>
        <dbReference type="Proteomes" id="UP000563094"/>
    </source>
</evidence>
<comment type="caution">
    <text evidence="1">Lacks conserved residue(s) required for the propagation of feature annotation.</text>
</comment>
<evidence type="ECO:0000259" key="3">
    <source>
        <dbReference type="PROSITE" id="PS52035"/>
    </source>
</evidence>
<dbReference type="SUPFAM" id="SSF52317">
    <property type="entry name" value="Class I glutamine amidotransferase-like"/>
    <property type="match status" value="1"/>
</dbReference>
<reference evidence="4 5" key="1">
    <citation type="submission" date="2020-08" db="EMBL/GenBank/DDBJ databases">
        <title>Genomic Encyclopedia of Type Strains, Phase IV (KMG-IV): sequencing the most valuable type-strain genomes for metagenomic binning, comparative biology and taxonomic classification.</title>
        <authorList>
            <person name="Goeker M."/>
        </authorList>
    </citation>
    <scope>NUCLEOTIDE SEQUENCE [LARGE SCALE GENOMIC DNA]</scope>
    <source>
        <strain evidence="4 5">DSM 29854</strain>
    </source>
</reference>
<feature type="signal peptide" evidence="2">
    <location>
        <begin position="1"/>
        <end position="21"/>
    </location>
</feature>
<dbReference type="InterPro" id="IPR000834">
    <property type="entry name" value="Peptidase_M14"/>
</dbReference>
<keyword evidence="5" id="KW-1185">Reference proteome</keyword>
<keyword evidence="2" id="KW-0732">Signal</keyword>
<accession>A0A839G8I4</accession>